<dbReference type="EMBL" id="CP021330">
    <property type="protein sequence ID" value="AVX04211.1"/>
    <property type="molecule type" value="Genomic_DNA"/>
</dbReference>
<dbReference type="KEGG" id="mmyr:MXMO3_01685"/>
<sequence>MGEISMDSPKALKAQKLIRQGNSYHEVAKALHIGVSTVYQIAAFIEWGQPKLAHVSLIERMKAGQV</sequence>
<organism evidence="1 2">
    <name type="scientific">Maritalea myrionectae</name>
    <dbReference type="NCBI Taxonomy" id="454601"/>
    <lineage>
        <taxon>Bacteria</taxon>
        <taxon>Pseudomonadati</taxon>
        <taxon>Pseudomonadota</taxon>
        <taxon>Alphaproteobacteria</taxon>
        <taxon>Hyphomicrobiales</taxon>
        <taxon>Devosiaceae</taxon>
        <taxon>Maritalea</taxon>
    </lineage>
</organism>
<proteinExistence type="predicted"/>
<keyword evidence="2" id="KW-1185">Reference proteome</keyword>
<dbReference type="Pfam" id="PF13384">
    <property type="entry name" value="HTH_23"/>
    <property type="match status" value="1"/>
</dbReference>
<accession>A0A2R4MDU3</accession>
<evidence type="ECO:0000313" key="1">
    <source>
        <dbReference type="EMBL" id="AVX04211.1"/>
    </source>
</evidence>
<reference evidence="1 2" key="1">
    <citation type="submission" date="2017-05" db="EMBL/GenBank/DDBJ databases">
        <title>Genome Analysis of Maritalea myrionectae HL2708#5.</title>
        <authorList>
            <consortium name="Cotde Inc.-PKNU"/>
            <person name="Jang D."/>
            <person name="Oh H.-M."/>
        </authorList>
    </citation>
    <scope>NUCLEOTIDE SEQUENCE [LARGE SCALE GENOMIC DNA]</scope>
    <source>
        <strain evidence="1 2">HL2708#5</strain>
    </source>
</reference>
<dbReference type="Gene3D" id="1.10.10.60">
    <property type="entry name" value="Homeodomain-like"/>
    <property type="match status" value="1"/>
</dbReference>
<gene>
    <name evidence="1" type="ORF">MXMO3_01685</name>
</gene>
<name>A0A2R4MDU3_9HYPH</name>
<evidence type="ECO:0000313" key="2">
    <source>
        <dbReference type="Proteomes" id="UP000258927"/>
    </source>
</evidence>
<dbReference type="AlphaFoldDB" id="A0A2R4MDU3"/>
<evidence type="ECO:0008006" key="3">
    <source>
        <dbReference type="Google" id="ProtNLM"/>
    </source>
</evidence>
<dbReference type="Proteomes" id="UP000258927">
    <property type="component" value="Chromosome"/>
</dbReference>
<protein>
    <recommendedName>
        <fullName evidence="3">Resolvase HTH domain-containing protein</fullName>
    </recommendedName>
</protein>